<comment type="similarity">
    <text evidence="2 6">Belongs to the GPAT/DAPAT family.</text>
</comment>
<dbReference type="PANTHER" id="PTHR12563:SF17">
    <property type="entry name" value="DIHYDROXYACETONE PHOSPHATE ACYLTRANSFERASE"/>
    <property type="match status" value="1"/>
</dbReference>
<dbReference type="GO" id="GO:0006631">
    <property type="term" value="P:fatty acid metabolic process"/>
    <property type="evidence" value="ECO:0007669"/>
    <property type="project" value="TreeGrafter"/>
</dbReference>
<evidence type="ECO:0000313" key="9">
    <source>
        <dbReference type="Proteomes" id="UP000791440"/>
    </source>
</evidence>
<dbReference type="CDD" id="cd07993">
    <property type="entry name" value="LPLAT_DHAPAT-like"/>
    <property type="match status" value="1"/>
</dbReference>
<dbReference type="GO" id="GO:0031966">
    <property type="term" value="C:mitochondrial membrane"/>
    <property type="evidence" value="ECO:0007669"/>
    <property type="project" value="TreeGrafter"/>
</dbReference>
<dbReference type="Proteomes" id="UP000791440">
    <property type="component" value="Unassembled WGS sequence"/>
</dbReference>
<sequence length="774" mass="89070">MYEDPEYFSDILEPRREQTGILSFMTRSWKPLKTMEFERNCSPQDLKEIVSKSGYLDALIEAESAKTGASKEKLHKEVNDFLEEMGMDKKMHVIRWMGIIFLKISFMMKIKMFVSQPQVTKLKEIMGSNPVIFLPTHRSYADFCLMTYLCYHYDIELPAVAAGMDFYSMAVLGRRMRETGAFYIRRTLAGAPLYAATLKQYVRTLVSKQGAPVEFFLEGTRSRSNKSLPPKYGMLSMVLMPYFAREVPDITLVPVSINYERLMEDKLFAYEHIGVPKPKESTGGFLKALKSLNDNFGDIYINLAEPISLRSYLDDDVQPRSGEDLKPVDMQQLTADQFKQVQDLAEDMITLQDAYTVVNVSNLVAMTLMQCLMVNQTMSFEDVCDEAQFIATVLLARGAAVFAKDYTKSVEKVLLVHRRLMRLDQNKHLRLLTEPLMDVSDDMKAKMKGYIFDAETLSYALPVIQLQLYVNPGIPCLMMSAILYLIACRGPINECQLASEFLMTRKLLRYEFFYTHKTLRDTYHEELDYCLRQKVIVRTDAGYTTEGGNVDRCQLASEFLMTRKLLRYEFFYTHKTLRDTYHEELDYCLRQKVIVRTDAGYTTEGGNKKLQLLFRWVACPRARHTQGVHSNYARGKGCYTIRSFSCCSAGWRAPRSPHSRRAFKLCSRYRVPSGERHAGQKNVCEHKQALKLIQQRLLSVFSHPYSLSLEATANCLQGLTAYGALEKEKNQVLTYKAVPDILEMCHNTISKLLPEFRFTHNGVVMMEEKTISRL</sequence>
<dbReference type="GO" id="GO:0008611">
    <property type="term" value="P:ether lipid biosynthetic process"/>
    <property type="evidence" value="ECO:0007669"/>
    <property type="project" value="TreeGrafter"/>
</dbReference>
<organism evidence="8 9">
    <name type="scientific">Manduca sexta</name>
    <name type="common">Tobacco hawkmoth</name>
    <name type="synonym">Tobacco hornworm</name>
    <dbReference type="NCBI Taxonomy" id="7130"/>
    <lineage>
        <taxon>Eukaryota</taxon>
        <taxon>Metazoa</taxon>
        <taxon>Ecdysozoa</taxon>
        <taxon>Arthropoda</taxon>
        <taxon>Hexapoda</taxon>
        <taxon>Insecta</taxon>
        <taxon>Pterygota</taxon>
        <taxon>Neoptera</taxon>
        <taxon>Endopterygota</taxon>
        <taxon>Lepidoptera</taxon>
        <taxon>Glossata</taxon>
        <taxon>Ditrysia</taxon>
        <taxon>Bombycoidea</taxon>
        <taxon>Sphingidae</taxon>
        <taxon>Sphinginae</taxon>
        <taxon>Sphingini</taxon>
        <taxon>Manduca</taxon>
    </lineage>
</organism>
<dbReference type="GO" id="GO:0004366">
    <property type="term" value="F:glycerol-3-phosphate O-acyltransferase activity"/>
    <property type="evidence" value="ECO:0007669"/>
    <property type="project" value="TreeGrafter"/>
</dbReference>
<dbReference type="PIRSF" id="PIRSF000437">
    <property type="entry name" value="GPAT_DHAPAT"/>
    <property type="match status" value="1"/>
</dbReference>
<evidence type="ECO:0000313" key="8">
    <source>
        <dbReference type="EMBL" id="KAG6458875.1"/>
    </source>
</evidence>
<evidence type="ECO:0000256" key="4">
    <source>
        <dbReference type="ARBA" id="ARBA00023136"/>
    </source>
</evidence>
<dbReference type="GO" id="GO:0005778">
    <property type="term" value="C:peroxisomal membrane"/>
    <property type="evidence" value="ECO:0007669"/>
    <property type="project" value="TreeGrafter"/>
</dbReference>
<dbReference type="GO" id="GO:0019432">
    <property type="term" value="P:triglyceride biosynthetic process"/>
    <property type="evidence" value="ECO:0007669"/>
    <property type="project" value="TreeGrafter"/>
</dbReference>
<dbReference type="GO" id="GO:0008654">
    <property type="term" value="P:phospholipid biosynthetic process"/>
    <property type="evidence" value="ECO:0007669"/>
    <property type="project" value="TreeGrafter"/>
</dbReference>
<proteinExistence type="inferred from homology"/>
<gene>
    <name evidence="8" type="ORF">O3G_MSEX011103</name>
</gene>
<dbReference type="Pfam" id="PF01553">
    <property type="entry name" value="Acyltransferase"/>
    <property type="match status" value="1"/>
</dbReference>
<keyword evidence="3 6" id="KW-0808">Transferase</keyword>
<comment type="caution">
    <text evidence="8">The sequence shown here is derived from an EMBL/GenBank/DDBJ whole genome shotgun (WGS) entry which is preliminary data.</text>
</comment>
<evidence type="ECO:0000256" key="1">
    <source>
        <dbReference type="ARBA" id="ARBA00004184"/>
    </source>
</evidence>
<dbReference type="InterPro" id="IPR041728">
    <property type="entry name" value="GPAT/DHAPAT_LPLAT"/>
</dbReference>
<keyword evidence="5 6" id="KW-0012">Acyltransferase</keyword>
<evidence type="ECO:0000256" key="6">
    <source>
        <dbReference type="PIRNR" id="PIRNR000437"/>
    </source>
</evidence>
<reference evidence="8" key="1">
    <citation type="journal article" date="2016" name="Insect Biochem. Mol. Biol.">
        <title>Multifaceted biological insights from a draft genome sequence of the tobacco hornworm moth, Manduca sexta.</title>
        <authorList>
            <person name="Kanost M.R."/>
            <person name="Arrese E.L."/>
            <person name="Cao X."/>
            <person name="Chen Y.R."/>
            <person name="Chellapilla S."/>
            <person name="Goldsmith M.R."/>
            <person name="Grosse-Wilde E."/>
            <person name="Heckel D.G."/>
            <person name="Herndon N."/>
            <person name="Jiang H."/>
            <person name="Papanicolaou A."/>
            <person name="Qu J."/>
            <person name="Soulages J.L."/>
            <person name="Vogel H."/>
            <person name="Walters J."/>
            <person name="Waterhouse R.M."/>
            <person name="Ahn S.J."/>
            <person name="Almeida F.C."/>
            <person name="An C."/>
            <person name="Aqrawi P."/>
            <person name="Bretschneider A."/>
            <person name="Bryant W.B."/>
            <person name="Bucks S."/>
            <person name="Chao H."/>
            <person name="Chevignon G."/>
            <person name="Christen J.M."/>
            <person name="Clarke D.F."/>
            <person name="Dittmer N.T."/>
            <person name="Ferguson L.C.F."/>
            <person name="Garavelou S."/>
            <person name="Gordon K.H.J."/>
            <person name="Gunaratna R.T."/>
            <person name="Han Y."/>
            <person name="Hauser F."/>
            <person name="He Y."/>
            <person name="Heidel-Fischer H."/>
            <person name="Hirsh A."/>
            <person name="Hu Y."/>
            <person name="Jiang H."/>
            <person name="Kalra D."/>
            <person name="Klinner C."/>
            <person name="Konig C."/>
            <person name="Kovar C."/>
            <person name="Kroll A.R."/>
            <person name="Kuwar S.S."/>
            <person name="Lee S.L."/>
            <person name="Lehman R."/>
            <person name="Li K."/>
            <person name="Li Z."/>
            <person name="Liang H."/>
            <person name="Lovelace S."/>
            <person name="Lu Z."/>
            <person name="Mansfield J.H."/>
            <person name="McCulloch K.J."/>
            <person name="Mathew T."/>
            <person name="Morton B."/>
            <person name="Muzny D.M."/>
            <person name="Neunemann D."/>
            <person name="Ongeri F."/>
            <person name="Pauchet Y."/>
            <person name="Pu L.L."/>
            <person name="Pyrousis I."/>
            <person name="Rao X.J."/>
            <person name="Redding A."/>
            <person name="Roesel C."/>
            <person name="Sanchez-Gracia A."/>
            <person name="Schaack S."/>
            <person name="Shukla A."/>
            <person name="Tetreau G."/>
            <person name="Wang Y."/>
            <person name="Xiong G.H."/>
            <person name="Traut W."/>
            <person name="Walsh T.K."/>
            <person name="Worley K.C."/>
            <person name="Wu D."/>
            <person name="Wu W."/>
            <person name="Wu Y.Q."/>
            <person name="Zhang X."/>
            <person name="Zou Z."/>
            <person name="Zucker H."/>
            <person name="Briscoe A.D."/>
            <person name="Burmester T."/>
            <person name="Clem R.J."/>
            <person name="Feyereisen R."/>
            <person name="Grimmelikhuijzen C.J.P."/>
            <person name="Hamodrakas S.J."/>
            <person name="Hansson B.S."/>
            <person name="Huguet E."/>
            <person name="Jermiin L.S."/>
            <person name="Lan Q."/>
            <person name="Lehman H.K."/>
            <person name="Lorenzen M."/>
            <person name="Merzendorfer H."/>
            <person name="Michalopoulos I."/>
            <person name="Morton D.B."/>
            <person name="Muthukrishnan S."/>
            <person name="Oakeshott J.G."/>
            <person name="Palmer W."/>
            <person name="Park Y."/>
            <person name="Passarelli A.L."/>
            <person name="Rozas J."/>
            <person name="Schwartz L.M."/>
            <person name="Smith W."/>
            <person name="Southgate A."/>
            <person name="Vilcinskas A."/>
            <person name="Vogt R."/>
            <person name="Wang P."/>
            <person name="Werren J."/>
            <person name="Yu X.Q."/>
            <person name="Zhou J.J."/>
            <person name="Brown S.J."/>
            <person name="Scherer S.E."/>
            <person name="Richards S."/>
            <person name="Blissard G.W."/>
        </authorList>
    </citation>
    <scope>NUCLEOTIDE SEQUENCE</scope>
</reference>
<dbReference type="InterPro" id="IPR022284">
    <property type="entry name" value="GPAT/DHAPAT"/>
</dbReference>
<evidence type="ECO:0000256" key="2">
    <source>
        <dbReference type="ARBA" id="ARBA00007937"/>
    </source>
</evidence>
<protein>
    <recommendedName>
        <fullName evidence="7">Phospholipid/glycerol acyltransferase domain-containing protein</fullName>
    </recommendedName>
</protein>
<comment type="subcellular location">
    <subcellularLocation>
        <location evidence="1">Endomembrane system</location>
        <topology evidence="1">Peripheral membrane protein</topology>
    </subcellularLocation>
</comment>
<evidence type="ECO:0000256" key="5">
    <source>
        <dbReference type="ARBA" id="ARBA00023315"/>
    </source>
</evidence>
<dbReference type="GO" id="GO:0016287">
    <property type="term" value="F:glycerone-phosphate O-acyltransferase activity"/>
    <property type="evidence" value="ECO:0007669"/>
    <property type="project" value="TreeGrafter"/>
</dbReference>
<feature type="domain" description="Phospholipid/glycerol acyltransferase" evidence="7">
    <location>
        <begin position="131"/>
        <end position="260"/>
    </location>
</feature>
<dbReference type="SMART" id="SM00563">
    <property type="entry name" value="PlsC"/>
    <property type="match status" value="1"/>
</dbReference>
<keyword evidence="4" id="KW-0472">Membrane</keyword>
<evidence type="ECO:0000256" key="3">
    <source>
        <dbReference type="ARBA" id="ARBA00022679"/>
    </source>
</evidence>
<evidence type="ECO:0000259" key="7">
    <source>
        <dbReference type="SMART" id="SM00563"/>
    </source>
</evidence>
<dbReference type="GO" id="GO:0012505">
    <property type="term" value="C:endomembrane system"/>
    <property type="evidence" value="ECO:0007669"/>
    <property type="project" value="UniProtKB-SubCell"/>
</dbReference>
<dbReference type="PANTHER" id="PTHR12563">
    <property type="entry name" value="GLYCEROL-3-PHOSPHATE ACYLTRANSFERASE"/>
    <property type="match status" value="1"/>
</dbReference>
<accession>A0A921ZJS2</accession>
<reference evidence="8" key="2">
    <citation type="submission" date="2020-12" db="EMBL/GenBank/DDBJ databases">
        <authorList>
            <person name="Kanost M."/>
        </authorList>
    </citation>
    <scope>NUCLEOTIDE SEQUENCE</scope>
</reference>
<keyword evidence="9" id="KW-1185">Reference proteome</keyword>
<dbReference type="InterPro" id="IPR045520">
    <property type="entry name" value="GPAT/DHAPAT_C"/>
</dbReference>
<dbReference type="Pfam" id="PF19277">
    <property type="entry name" value="GPAT_C"/>
    <property type="match status" value="1"/>
</dbReference>
<name>A0A921ZJS2_MANSE</name>
<dbReference type="EMBL" id="JH668600">
    <property type="protein sequence ID" value="KAG6458875.1"/>
    <property type="molecule type" value="Genomic_DNA"/>
</dbReference>
<dbReference type="InterPro" id="IPR002123">
    <property type="entry name" value="Plipid/glycerol_acylTrfase"/>
</dbReference>
<dbReference type="AlphaFoldDB" id="A0A921ZJS2"/>